<accession>A0AAN8XFJ6</accession>
<dbReference type="Proteomes" id="UP001381693">
    <property type="component" value="Unassembled WGS sequence"/>
</dbReference>
<evidence type="ECO:0000313" key="2">
    <source>
        <dbReference type="EMBL" id="KAK7080613.1"/>
    </source>
</evidence>
<keyword evidence="3" id="KW-1185">Reference proteome</keyword>
<feature type="region of interest" description="Disordered" evidence="1">
    <location>
        <begin position="69"/>
        <end position="97"/>
    </location>
</feature>
<organism evidence="2 3">
    <name type="scientific">Halocaridina rubra</name>
    <name type="common">Hawaiian red shrimp</name>
    <dbReference type="NCBI Taxonomy" id="373956"/>
    <lineage>
        <taxon>Eukaryota</taxon>
        <taxon>Metazoa</taxon>
        <taxon>Ecdysozoa</taxon>
        <taxon>Arthropoda</taxon>
        <taxon>Crustacea</taxon>
        <taxon>Multicrustacea</taxon>
        <taxon>Malacostraca</taxon>
        <taxon>Eumalacostraca</taxon>
        <taxon>Eucarida</taxon>
        <taxon>Decapoda</taxon>
        <taxon>Pleocyemata</taxon>
        <taxon>Caridea</taxon>
        <taxon>Atyoidea</taxon>
        <taxon>Atyidae</taxon>
        <taxon>Halocaridina</taxon>
    </lineage>
</organism>
<proteinExistence type="predicted"/>
<comment type="caution">
    <text evidence="2">The sequence shown here is derived from an EMBL/GenBank/DDBJ whole genome shotgun (WGS) entry which is preliminary data.</text>
</comment>
<feature type="compositionally biased region" description="Polar residues" evidence="1">
    <location>
        <begin position="69"/>
        <end position="80"/>
    </location>
</feature>
<reference evidence="2 3" key="1">
    <citation type="submission" date="2023-11" db="EMBL/GenBank/DDBJ databases">
        <title>Halocaridina rubra genome assembly.</title>
        <authorList>
            <person name="Smith C."/>
        </authorList>
    </citation>
    <scope>NUCLEOTIDE SEQUENCE [LARGE SCALE GENOMIC DNA]</scope>
    <source>
        <strain evidence="2">EP-1</strain>
        <tissue evidence="2">Whole</tissue>
    </source>
</reference>
<sequence length="126" mass="13809">MGQLTGALKSVSEMQSCFLAHHNAVKNVGRDLLLQSLEMGILNCVQSLGIENKDQWTVISHVGEVGQLTQRPSGNESWTEPDSFVLGNDPEGGRSRCHRDTRLPFEAQQARLGRKASGQVVRAEIP</sequence>
<protein>
    <submittedName>
        <fullName evidence="2">Uncharacterized protein</fullName>
    </submittedName>
</protein>
<evidence type="ECO:0000256" key="1">
    <source>
        <dbReference type="SAM" id="MobiDB-lite"/>
    </source>
</evidence>
<dbReference type="EMBL" id="JAXCGZ010005848">
    <property type="protein sequence ID" value="KAK7080613.1"/>
    <property type="molecule type" value="Genomic_DNA"/>
</dbReference>
<name>A0AAN8XFJ6_HALRR</name>
<gene>
    <name evidence="2" type="ORF">SK128_007312</name>
</gene>
<dbReference type="AlphaFoldDB" id="A0AAN8XFJ6"/>
<evidence type="ECO:0000313" key="3">
    <source>
        <dbReference type="Proteomes" id="UP001381693"/>
    </source>
</evidence>